<evidence type="ECO:0000313" key="1">
    <source>
        <dbReference type="EMBL" id="KAK7475719.1"/>
    </source>
</evidence>
<keyword evidence="2" id="KW-1185">Reference proteome</keyword>
<name>A0ABD0JLK5_9CAEN</name>
<evidence type="ECO:0000313" key="2">
    <source>
        <dbReference type="Proteomes" id="UP001519460"/>
    </source>
</evidence>
<reference evidence="1 2" key="1">
    <citation type="journal article" date="2023" name="Sci. Data">
        <title>Genome assembly of the Korean intertidal mud-creeper Batillaria attramentaria.</title>
        <authorList>
            <person name="Patra A.K."/>
            <person name="Ho P.T."/>
            <person name="Jun S."/>
            <person name="Lee S.J."/>
            <person name="Kim Y."/>
            <person name="Won Y.J."/>
        </authorList>
    </citation>
    <scope>NUCLEOTIDE SEQUENCE [LARGE SCALE GENOMIC DNA]</scope>
    <source>
        <strain evidence="1">Wonlab-2016</strain>
    </source>
</reference>
<organism evidence="1 2">
    <name type="scientific">Batillaria attramentaria</name>
    <dbReference type="NCBI Taxonomy" id="370345"/>
    <lineage>
        <taxon>Eukaryota</taxon>
        <taxon>Metazoa</taxon>
        <taxon>Spiralia</taxon>
        <taxon>Lophotrochozoa</taxon>
        <taxon>Mollusca</taxon>
        <taxon>Gastropoda</taxon>
        <taxon>Caenogastropoda</taxon>
        <taxon>Sorbeoconcha</taxon>
        <taxon>Cerithioidea</taxon>
        <taxon>Batillariidae</taxon>
        <taxon>Batillaria</taxon>
    </lineage>
</organism>
<protein>
    <submittedName>
        <fullName evidence="1">Uncharacterized protein</fullName>
    </submittedName>
</protein>
<dbReference type="EMBL" id="JACVVK020000396">
    <property type="protein sequence ID" value="KAK7475719.1"/>
    <property type="molecule type" value="Genomic_DNA"/>
</dbReference>
<gene>
    <name evidence="1" type="ORF">BaRGS_00033041</name>
</gene>
<sequence length="158" mass="17444">MDCVVHTGHVIECESLENNGKLDCISNEPGYSFNGKPTKELEVVIGNMSAKQEGKYLCYIAPKNVSTSPDMRPCFLRHHGDNEEQCLEPIGSRSDNTVESGFADLHTADEVVAAATTEDSELERVPKVLACENETRSPIAKKLICVPEYISYNCLLHI</sequence>
<comment type="caution">
    <text evidence="1">The sequence shown here is derived from an EMBL/GenBank/DDBJ whole genome shotgun (WGS) entry which is preliminary data.</text>
</comment>
<dbReference type="AlphaFoldDB" id="A0ABD0JLK5"/>
<dbReference type="Proteomes" id="UP001519460">
    <property type="component" value="Unassembled WGS sequence"/>
</dbReference>
<proteinExistence type="predicted"/>
<accession>A0ABD0JLK5</accession>